<dbReference type="AlphaFoldDB" id="A0AAV7I903"/>
<feature type="chain" id="PRO_5043653095" description="EB domain-containing protein" evidence="1">
    <location>
        <begin position="23"/>
        <end position="199"/>
    </location>
</feature>
<evidence type="ECO:0000259" key="2">
    <source>
        <dbReference type="Pfam" id="PF01683"/>
    </source>
</evidence>
<evidence type="ECO:0000313" key="4">
    <source>
        <dbReference type="Proteomes" id="UP000826195"/>
    </source>
</evidence>
<keyword evidence="4" id="KW-1185">Reference proteome</keyword>
<organism evidence="3 4">
    <name type="scientific">Cotesia glomerata</name>
    <name type="common">Lepidopteran parasitic wasp</name>
    <name type="synonym">Apanteles glomeratus</name>
    <dbReference type="NCBI Taxonomy" id="32391"/>
    <lineage>
        <taxon>Eukaryota</taxon>
        <taxon>Metazoa</taxon>
        <taxon>Ecdysozoa</taxon>
        <taxon>Arthropoda</taxon>
        <taxon>Hexapoda</taxon>
        <taxon>Insecta</taxon>
        <taxon>Pterygota</taxon>
        <taxon>Neoptera</taxon>
        <taxon>Endopterygota</taxon>
        <taxon>Hymenoptera</taxon>
        <taxon>Apocrita</taxon>
        <taxon>Ichneumonoidea</taxon>
        <taxon>Braconidae</taxon>
        <taxon>Microgastrinae</taxon>
        <taxon>Cotesia</taxon>
    </lineage>
</organism>
<gene>
    <name evidence="3" type="ORF">KQX54_015576</name>
</gene>
<name>A0AAV7I903_COTGL</name>
<accession>A0AAV7I903</accession>
<reference evidence="3 4" key="1">
    <citation type="journal article" date="2021" name="J. Hered.">
        <title>A chromosome-level genome assembly of the parasitoid wasp, Cotesia glomerata (Hymenoptera: Braconidae).</title>
        <authorList>
            <person name="Pinto B.J."/>
            <person name="Weis J.J."/>
            <person name="Gamble T."/>
            <person name="Ode P.J."/>
            <person name="Paul R."/>
            <person name="Zaspel J.M."/>
        </authorList>
    </citation>
    <scope>NUCLEOTIDE SEQUENCE [LARGE SCALE GENOMIC DNA]</scope>
    <source>
        <strain evidence="3">CgM1</strain>
    </source>
</reference>
<dbReference type="Proteomes" id="UP000826195">
    <property type="component" value="Unassembled WGS sequence"/>
</dbReference>
<keyword evidence="1" id="KW-0732">Signal</keyword>
<comment type="caution">
    <text evidence="3">The sequence shown here is derived from an EMBL/GenBank/DDBJ whole genome shotgun (WGS) entry which is preliminary data.</text>
</comment>
<feature type="non-terminal residue" evidence="3">
    <location>
        <position position="199"/>
    </location>
</feature>
<feature type="domain" description="EB" evidence="2">
    <location>
        <begin position="55"/>
        <end position="97"/>
    </location>
</feature>
<evidence type="ECO:0000256" key="1">
    <source>
        <dbReference type="SAM" id="SignalP"/>
    </source>
</evidence>
<sequence>MNRKIFIAGGLVLLLIVDAVQKDAFKQCADFGDTCDVNLKHPCCDDSLKCAWSDSATEYQCLKRVLLGASCSDDEACMTIKFATCTSNGTCACSEKTFMIGPMLCSRLLGDTCDSNSECRVPNSECIDQKCQCKQKYFDASRAECENAYIGMPCRSSSYCHSNMENTQCVRYKCECSANYVLRNGSVCLSPLQCDSDSD</sequence>
<dbReference type="EMBL" id="JAHXZJ010001119">
    <property type="protein sequence ID" value="KAH0555152.1"/>
    <property type="molecule type" value="Genomic_DNA"/>
</dbReference>
<proteinExistence type="predicted"/>
<dbReference type="InterPro" id="IPR006149">
    <property type="entry name" value="EB_dom"/>
</dbReference>
<evidence type="ECO:0000313" key="3">
    <source>
        <dbReference type="EMBL" id="KAH0555152.1"/>
    </source>
</evidence>
<feature type="signal peptide" evidence="1">
    <location>
        <begin position="1"/>
        <end position="22"/>
    </location>
</feature>
<protein>
    <recommendedName>
        <fullName evidence="2">EB domain-containing protein</fullName>
    </recommendedName>
</protein>
<dbReference type="Pfam" id="PF01683">
    <property type="entry name" value="EB"/>
    <property type="match status" value="1"/>
</dbReference>